<evidence type="ECO:0000259" key="4">
    <source>
        <dbReference type="PROSITE" id="PS50097"/>
    </source>
</evidence>
<protein>
    <submittedName>
        <fullName evidence="5">Btb poz domain containing expressed</fullName>
    </submittedName>
</protein>
<gene>
    <name evidence="5" type="ORF">Ctob_006290</name>
</gene>
<dbReference type="InterPro" id="IPR000210">
    <property type="entry name" value="BTB/POZ_dom"/>
</dbReference>
<dbReference type="Gene3D" id="2.120.10.80">
    <property type="entry name" value="Kelch-type beta propeller"/>
    <property type="match status" value="1"/>
</dbReference>
<accession>A0A0M0JUY5</accession>
<evidence type="ECO:0000313" key="6">
    <source>
        <dbReference type="Proteomes" id="UP000037460"/>
    </source>
</evidence>
<dbReference type="PROSITE" id="PS50097">
    <property type="entry name" value="BTB"/>
    <property type="match status" value="1"/>
</dbReference>
<sequence length="507" mass="53600">MLHGTLLCFGGHEMYFEAELTETDVAEVQHSWRAFEDGFVHSLHSNTLHAVDISTLFVGASACGGGAVDEAVEEAVEGSGATSAFGSAELGSGKGGARLSRGVSPARTLRWQQLSAHGTPPCPRYCLEMAELGISGHQIVIFGGTDTEGAALNDTFVLHVSRPAELLQGAHLEWEAVTVGQPSRTKEDSTSQGSGSLNDKLDAAPEAAPEEATGTEAAAEAHAASLAAHVPRAAAMPAARNAMSLVAFGSRFLLFGGGIFARRYYSDLWCFELHTEPTLPPPSNFITKHLSPHLASLVGSERFADVSFRLPDGSSVPAHRALLGSGASAYMAALLSGGFREGQLRQHGGAADGAPLALTLPGEGWTRDTLLLVLRFLYTGEVPAALQEHATDSDALMALLVAADAIELEPLRALCESKLAQAVDEAQALEVLILADGMHCPRLRDFCLAYLQQRFGAVRRCAVALPPKDVRTLSGYDRLPRELLEEVHWAVCGHSHGQAGDDLTTGS</sequence>
<feature type="region of interest" description="Disordered" evidence="3">
    <location>
        <begin position="178"/>
        <end position="216"/>
    </location>
</feature>
<dbReference type="PANTHER" id="PTHR26379">
    <property type="entry name" value="BTB/POZ AND MATH DOMAIN-CONTAINING PROTEIN 1"/>
    <property type="match status" value="1"/>
</dbReference>
<dbReference type="Pfam" id="PF00651">
    <property type="entry name" value="BTB"/>
    <property type="match status" value="1"/>
</dbReference>
<dbReference type="InterPro" id="IPR015915">
    <property type="entry name" value="Kelch-typ_b-propeller"/>
</dbReference>
<dbReference type="PANTHER" id="PTHR26379:SF187">
    <property type="entry name" value="OS07G0655300 PROTEIN"/>
    <property type="match status" value="1"/>
</dbReference>
<dbReference type="AlphaFoldDB" id="A0A0M0JUY5"/>
<comment type="caution">
    <text evidence="5">The sequence shown here is derived from an EMBL/GenBank/DDBJ whole genome shotgun (WGS) entry which is preliminary data.</text>
</comment>
<keyword evidence="6" id="KW-1185">Reference proteome</keyword>
<evidence type="ECO:0000313" key="5">
    <source>
        <dbReference type="EMBL" id="KOO30349.1"/>
    </source>
</evidence>
<dbReference type="Proteomes" id="UP000037460">
    <property type="component" value="Unassembled WGS sequence"/>
</dbReference>
<proteinExistence type="predicted"/>
<keyword evidence="1" id="KW-0880">Kelch repeat</keyword>
<dbReference type="SMART" id="SM00225">
    <property type="entry name" value="BTB"/>
    <property type="match status" value="1"/>
</dbReference>
<dbReference type="CDD" id="cd14733">
    <property type="entry name" value="BACK"/>
    <property type="match status" value="1"/>
</dbReference>
<dbReference type="SUPFAM" id="SSF117281">
    <property type="entry name" value="Kelch motif"/>
    <property type="match status" value="1"/>
</dbReference>
<feature type="compositionally biased region" description="Low complexity" evidence="3">
    <location>
        <begin position="204"/>
        <end position="216"/>
    </location>
</feature>
<dbReference type="SUPFAM" id="SSF54695">
    <property type="entry name" value="POZ domain"/>
    <property type="match status" value="1"/>
</dbReference>
<organism evidence="5 6">
    <name type="scientific">Chrysochromulina tobinii</name>
    <dbReference type="NCBI Taxonomy" id="1460289"/>
    <lineage>
        <taxon>Eukaryota</taxon>
        <taxon>Haptista</taxon>
        <taxon>Haptophyta</taxon>
        <taxon>Prymnesiophyceae</taxon>
        <taxon>Prymnesiales</taxon>
        <taxon>Chrysochromulinaceae</taxon>
        <taxon>Chrysochromulina</taxon>
    </lineage>
</organism>
<dbReference type="InterPro" id="IPR011333">
    <property type="entry name" value="SKP1/BTB/POZ_sf"/>
</dbReference>
<name>A0A0M0JUY5_9EUKA</name>
<reference evidence="6" key="1">
    <citation type="journal article" date="2015" name="PLoS Genet.">
        <title>Genome Sequence and Transcriptome Analyses of Chrysochromulina tobin: Metabolic Tools for Enhanced Algal Fitness in the Prominent Order Prymnesiales (Haptophyceae).</title>
        <authorList>
            <person name="Hovde B.T."/>
            <person name="Deodato C.R."/>
            <person name="Hunsperger H.M."/>
            <person name="Ryken S.A."/>
            <person name="Yost W."/>
            <person name="Jha R.K."/>
            <person name="Patterson J."/>
            <person name="Monnat R.J. Jr."/>
            <person name="Barlow S.B."/>
            <person name="Starkenburg S.R."/>
            <person name="Cattolico R.A."/>
        </authorList>
    </citation>
    <scope>NUCLEOTIDE SEQUENCE</scope>
    <source>
        <strain evidence="6">CCMP291</strain>
    </source>
</reference>
<evidence type="ECO:0000256" key="3">
    <source>
        <dbReference type="SAM" id="MobiDB-lite"/>
    </source>
</evidence>
<feature type="domain" description="BTB" evidence="4">
    <location>
        <begin position="304"/>
        <end position="386"/>
    </location>
</feature>
<evidence type="ECO:0000256" key="2">
    <source>
        <dbReference type="ARBA" id="ARBA00022737"/>
    </source>
</evidence>
<keyword evidence="2" id="KW-0677">Repeat</keyword>
<dbReference type="InterPro" id="IPR045005">
    <property type="entry name" value="BPM1-6"/>
</dbReference>
<evidence type="ECO:0000256" key="1">
    <source>
        <dbReference type="ARBA" id="ARBA00022441"/>
    </source>
</evidence>
<dbReference type="EMBL" id="JWZX01002244">
    <property type="protein sequence ID" value="KOO30349.1"/>
    <property type="molecule type" value="Genomic_DNA"/>
</dbReference>
<dbReference type="Gene3D" id="3.30.710.10">
    <property type="entry name" value="Potassium Channel Kv1.1, Chain A"/>
    <property type="match status" value="1"/>
</dbReference>
<dbReference type="GO" id="GO:0016567">
    <property type="term" value="P:protein ubiquitination"/>
    <property type="evidence" value="ECO:0007669"/>
    <property type="project" value="InterPro"/>
</dbReference>